<organism evidence="1 2">
    <name type="scientific">Fulvivirga imtechensis AK7</name>
    <dbReference type="NCBI Taxonomy" id="1237149"/>
    <lineage>
        <taxon>Bacteria</taxon>
        <taxon>Pseudomonadati</taxon>
        <taxon>Bacteroidota</taxon>
        <taxon>Cytophagia</taxon>
        <taxon>Cytophagales</taxon>
        <taxon>Fulvivirgaceae</taxon>
        <taxon>Fulvivirga</taxon>
    </lineage>
</organism>
<name>L8JQ79_9BACT</name>
<dbReference type="Proteomes" id="UP000011135">
    <property type="component" value="Unassembled WGS sequence"/>
</dbReference>
<accession>L8JQ79</accession>
<keyword evidence="2" id="KW-1185">Reference proteome</keyword>
<reference evidence="1 2" key="1">
    <citation type="submission" date="2012-12" db="EMBL/GenBank/DDBJ databases">
        <title>Genome assembly of Fulvivirga imtechensis AK7.</title>
        <authorList>
            <person name="Nupur N."/>
            <person name="Khatri I."/>
            <person name="Kumar R."/>
            <person name="Subramanian S."/>
            <person name="Pinnaka A."/>
        </authorList>
    </citation>
    <scope>NUCLEOTIDE SEQUENCE [LARGE SCALE GENOMIC DNA]</scope>
    <source>
        <strain evidence="1 2">AK7</strain>
    </source>
</reference>
<dbReference type="STRING" id="1237149.C900_03135"/>
<gene>
    <name evidence="1" type="ORF">C900_03135</name>
</gene>
<protein>
    <submittedName>
        <fullName evidence="1">Uncharacterized protein</fullName>
    </submittedName>
</protein>
<sequence length="41" mass="4626">MLSHLIEKPVINTLKWIHARSITYLAAKQMVNGVPVIIKVV</sequence>
<dbReference type="AlphaFoldDB" id="L8JQ79"/>
<comment type="caution">
    <text evidence="1">The sequence shown here is derived from an EMBL/GenBank/DDBJ whole genome shotgun (WGS) entry which is preliminary data.</text>
</comment>
<proteinExistence type="predicted"/>
<evidence type="ECO:0000313" key="2">
    <source>
        <dbReference type="Proteomes" id="UP000011135"/>
    </source>
</evidence>
<evidence type="ECO:0000313" key="1">
    <source>
        <dbReference type="EMBL" id="ELR71005.1"/>
    </source>
</evidence>
<dbReference type="EMBL" id="AMZN01000046">
    <property type="protein sequence ID" value="ELR71005.1"/>
    <property type="molecule type" value="Genomic_DNA"/>
</dbReference>